<name>A0AAN0M9U5_9RHOB</name>
<dbReference type="RefSeq" id="WP_342076539.1">
    <property type="nucleotide sequence ID" value="NZ_CP151767.2"/>
</dbReference>
<reference evidence="3" key="1">
    <citation type="submission" date="2024-04" db="EMBL/GenBank/DDBJ databases">
        <title>Phylogenomic analyses of a clade within the roseobacter group suggest taxonomic reassignments of species of the genera Aestuariivita, Citreicella, Loktanella, Nautella, Pelagibaca, Ruegeria, Thalassobius, Thiobacimonas and Tropicibacter, and the proposal o.</title>
        <authorList>
            <person name="Jeon C.O."/>
        </authorList>
    </citation>
    <scope>NUCLEOTIDE SEQUENCE [LARGE SCALE GENOMIC DNA]</scope>
    <source>
        <strain evidence="3">SS1-5</strain>
    </source>
</reference>
<reference evidence="2 3" key="2">
    <citation type="submission" date="2024-08" db="EMBL/GenBank/DDBJ databases">
        <title>Phylogenomic analyses of a clade within the roseobacter group suggest taxonomic reassignments of species of the genera Aestuariivita, Citreicella, Loktanella, Nautella, Pelagibaca, Ruegeria, Thalassobius, Thiobacimonas and Tropicibacter, and the proposal o.</title>
        <authorList>
            <person name="Jeon C.O."/>
        </authorList>
    </citation>
    <scope>NUCLEOTIDE SEQUENCE [LARGE SCALE GENOMIC DNA]</scope>
    <source>
        <strain evidence="2 3">SS1-5</strain>
    </source>
</reference>
<dbReference type="KEGG" id="yrh:AABB31_20115"/>
<dbReference type="InterPro" id="IPR016181">
    <property type="entry name" value="Acyl_CoA_acyltransferase"/>
</dbReference>
<proteinExistence type="predicted"/>
<dbReference type="Proteomes" id="UP001470809">
    <property type="component" value="Chromosome"/>
</dbReference>
<dbReference type="Gene3D" id="3.40.630.30">
    <property type="match status" value="1"/>
</dbReference>
<dbReference type="Pfam" id="PF13302">
    <property type="entry name" value="Acetyltransf_3"/>
    <property type="match status" value="1"/>
</dbReference>
<keyword evidence="3" id="KW-1185">Reference proteome</keyword>
<evidence type="ECO:0000313" key="2">
    <source>
        <dbReference type="EMBL" id="WZU67228.1"/>
    </source>
</evidence>
<dbReference type="GO" id="GO:0016747">
    <property type="term" value="F:acyltransferase activity, transferring groups other than amino-acyl groups"/>
    <property type="evidence" value="ECO:0007669"/>
    <property type="project" value="InterPro"/>
</dbReference>
<dbReference type="PANTHER" id="PTHR43792:SF1">
    <property type="entry name" value="N-ACETYLTRANSFERASE DOMAIN-CONTAINING PROTEIN"/>
    <property type="match status" value="1"/>
</dbReference>
<organism evidence="2 3">
    <name type="scientific">Yoonia rhodophyticola</name>
    <dbReference type="NCBI Taxonomy" id="3137370"/>
    <lineage>
        <taxon>Bacteria</taxon>
        <taxon>Pseudomonadati</taxon>
        <taxon>Pseudomonadota</taxon>
        <taxon>Alphaproteobacteria</taxon>
        <taxon>Rhodobacterales</taxon>
        <taxon>Paracoccaceae</taxon>
        <taxon>Yoonia</taxon>
    </lineage>
</organism>
<evidence type="ECO:0000259" key="1">
    <source>
        <dbReference type="PROSITE" id="PS51186"/>
    </source>
</evidence>
<dbReference type="SUPFAM" id="SSF55729">
    <property type="entry name" value="Acyl-CoA N-acyltransferases (Nat)"/>
    <property type="match status" value="1"/>
</dbReference>
<dbReference type="InterPro" id="IPR051531">
    <property type="entry name" value="N-acetyltransferase"/>
</dbReference>
<gene>
    <name evidence="2" type="ORF">AABB31_20115</name>
</gene>
<evidence type="ECO:0000313" key="3">
    <source>
        <dbReference type="Proteomes" id="UP001470809"/>
    </source>
</evidence>
<feature type="domain" description="N-acetyltransferase" evidence="1">
    <location>
        <begin position="10"/>
        <end position="166"/>
    </location>
</feature>
<sequence length="170" mass="18827">MTPRLTTDRLILRRPVPADWQRYHDFMMSERAAFFGSSENLAATWKTFAAELGHWEMFGCGMWAVTYANSDLIIGLVGPWCPPHWPEREIGWMILDAEAEGKGIATEAARAAIAHAFDGLGWQTAVSYVWPDNTRSIRLAEKLGAVLDPAATGPTPETLVFRHANSQVAA</sequence>
<dbReference type="AlphaFoldDB" id="A0AAN0M9U5"/>
<protein>
    <submittedName>
        <fullName evidence="2">GNAT family protein</fullName>
    </submittedName>
</protein>
<dbReference type="InterPro" id="IPR000182">
    <property type="entry name" value="GNAT_dom"/>
</dbReference>
<dbReference type="PANTHER" id="PTHR43792">
    <property type="entry name" value="GNAT FAMILY, PUTATIVE (AFU_ORTHOLOGUE AFUA_3G00765)-RELATED-RELATED"/>
    <property type="match status" value="1"/>
</dbReference>
<dbReference type="EMBL" id="CP151767">
    <property type="protein sequence ID" value="WZU67228.1"/>
    <property type="molecule type" value="Genomic_DNA"/>
</dbReference>
<dbReference type="PROSITE" id="PS51186">
    <property type="entry name" value="GNAT"/>
    <property type="match status" value="1"/>
</dbReference>
<accession>A0AAN0M9U5</accession>